<evidence type="ECO:0000256" key="2">
    <source>
        <dbReference type="ARBA" id="ARBA00022692"/>
    </source>
</evidence>
<evidence type="ECO:0000256" key="5">
    <source>
        <dbReference type="SAM" id="MobiDB-lite"/>
    </source>
</evidence>
<keyword evidence="2 6" id="KW-0812">Transmembrane</keyword>
<dbReference type="InterPro" id="IPR011701">
    <property type="entry name" value="MFS"/>
</dbReference>
<evidence type="ECO:0000256" key="4">
    <source>
        <dbReference type="ARBA" id="ARBA00023136"/>
    </source>
</evidence>
<comment type="caution">
    <text evidence="7">The sequence shown here is derived from an EMBL/GenBank/DDBJ whole genome shotgun (WGS) entry which is preliminary data.</text>
</comment>
<protein>
    <recommendedName>
        <fullName evidence="9">Major facilitator superfamily (MFS) profile domain-containing protein</fullName>
    </recommendedName>
</protein>
<evidence type="ECO:0000256" key="6">
    <source>
        <dbReference type="SAM" id="Phobius"/>
    </source>
</evidence>
<evidence type="ECO:0000256" key="3">
    <source>
        <dbReference type="ARBA" id="ARBA00022989"/>
    </source>
</evidence>
<feature type="transmembrane region" description="Helical" evidence="6">
    <location>
        <begin position="398"/>
        <end position="416"/>
    </location>
</feature>
<keyword evidence="8" id="KW-1185">Reference proteome</keyword>
<dbReference type="PANTHER" id="PTHR23507:SF1">
    <property type="entry name" value="FI18259P1-RELATED"/>
    <property type="match status" value="1"/>
</dbReference>
<reference evidence="7 8" key="1">
    <citation type="submission" date="2024-09" db="EMBL/GenBank/DDBJ databases">
        <title>Rethinking Asexuality: The Enigmatic Case of Functional Sexual Genes in Lepraria (Stereocaulaceae).</title>
        <authorList>
            <person name="Doellman M."/>
            <person name="Sun Y."/>
            <person name="Barcenas-Pena A."/>
            <person name="Lumbsch H.T."/>
            <person name="Grewe F."/>
        </authorList>
    </citation>
    <scope>NUCLEOTIDE SEQUENCE [LARGE SCALE GENOMIC DNA]</scope>
    <source>
        <strain evidence="7 8">Mercado 3170</strain>
    </source>
</reference>
<feature type="transmembrane region" description="Helical" evidence="6">
    <location>
        <begin position="428"/>
        <end position="448"/>
    </location>
</feature>
<dbReference type="EMBL" id="JBEFKJ010000008">
    <property type="protein sequence ID" value="KAL2045052.1"/>
    <property type="molecule type" value="Genomic_DNA"/>
</dbReference>
<keyword evidence="4 6" id="KW-0472">Membrane</keyword>
<dbReference type="Pfam" id="PF07690">
    <property type="entry name" value="MFS_1"/>
    <property type="match status" value="1"/>
</dbReference>
<feature type="transmembrane region" description="Helical" evidence="6">
    <location>
        <begin position="168"/>
        <end position="186"/>
    </location>
</feature>
<evidence type="ECO:0000313" key="7">
    <source>
        <dbReference type="EMBL" id="KAL2045052.1"/>
    </source>
</evidence>
<feature type="region of interest" description="Disordered" evidence="5">
    <location>
        <begin position="1"/>
        <end position="46"/>
    </location>
</feature>
<gene>
    <name evidence="7" type="ORF">N7G274_002827</name>
</gene>
<comment type="subcellular location">
    <subcellularLocation>
        <location evidence="1">Membrane</location>
        <topology evidence="1">Multi-pass membrane protein</topology>
    </subcellularLocation>
</comment>
<feature type="transmembrane region" description="Helical" evidence="6">
    <location>
        <begin position="263"/>
        <end position="283"/>
    </location>
</feature>
<organism evidence="7 8">
    <name type="scientific">Stereocaulon virgatum</name>
    <dbReference type="NCBI Taxonomy" id="373712"/>
    <lineage>
        <taxon>Eukaryota</taxon>
        <taxon>Fungi</taxon>
        <taxon>Dikarya</taxon>
        <taxon>Ascomycota</taxon>
        <taxon>Pezizomycotina</taxon>
        <taxon>Lecanoromycetes</taxon>
        <taxon>OSLEUM clade</taxon>
        <taxon>Lecanoromycetidae</taxon>
        <taxon>Lecanorales</taxon>
        <taxon>Lecanorineae</taxon>
        <taxon>Stereocaulaceae</taxon>
        <taxon>Stereocaulon</taxon>
    </lineage>
</organism>
<proteinExistence type="predicted"/>
<dbReference type="SUPFAM" id="SSF103473">
    <property type="entry name" value="MFS general substrate transporter"/>
    <property type="match status" value="1"/>
</dbReference>
<feature type="transmembrane region" description="Helical" evidence="6">
    <location>
        <begin position="522"/>
        <end position="543"/>
    </location>
</feature>
<name>A0ABR4AGZ3_9LECA</name>
<evidence type="ECO:0000313" key="8">
    <source>
        <dbReference type="Proteomes" id="UP001590950"/>
    </source>
</evidence>
<dbReference type="PANTHER" id="PTHR23507">
    <property type="entry name" value="ZGC:174356"/>
    <property type="match status" value="1"/>
</dbReference>
<evidence type="ECO:0008006" key="9">
    <source>
        <dbReference type="Google" id="ProtNLM"/>
    </source>
</evidence>
<feature type="transmembrane region" description="Helical" evidence="6">
    <location>
        <begin position="356"/>
        <end position="378"/>
    </location>
</feature>
<evidence type="ECO:0000256" key="1">
    <source>
        <dbReference type="ARBA" id="ARBA00004141"/>
    </source>
</evidence>
<feature type="compositionally biased region" description="Basic and acidic residues" evidence="5">
    <location>
        <begin position="21"/>
        <end position="39"/>
    </location>
</feature>
<feature type="transmembrane region" description="Helical" evidence="6">
    <location>
        <begin position="235"/>
        <end position="257"/>
    </location>
</feature>
<dbReference type="Gene3D" id="1.20.1250.20">
    <property type="entry name" value="MFS general substrate transporter like domains"/>
    <property type="match status" value="1"/>
</dbReference>
<dbReference type="Proteomes" id="UP001590950">
    <property type="component" value="Unassembled WGS sequence"/>
</dbReference>
<accession>A0ABR4AGZ3</accession>
<dbReference type="InterPro" id="IPR036259">
    <property type="entry name" value="MFS_trans_sf"/>
</dbReference>
<keyword evidence="3 6" id="KW-1133">Transmembrane helix</keyword>
<sequence length="546" mass="60946">MGMTSPIRDGEREPLLSPKTNDPRQVNDAERPLLSHDEEQAPESGPASRSRAWRWLVHGSVGLKDFLLRNPILICTFCLQFCFYFAKHMIEVPTIKLFEQAICNRYYERQDALAFIVSKPVDEALCKKQSIQDELAILTGLKFTFDALPGLLTALYYGSVADRFGRRLVLALCCAGTLGSLLWILLVCYNYDTFPIKLVWASSIFLCVGGSQRVAKGMNFTIVADTVDKSHRTRYMYLLAGIPHITTLVAPPLSGTLMRTRTWLPFAVAIGALTLSLFIVIIMPESLVHHTSHPKSPLLGAADTNSPAFSDENNDEEIFPERPLNGIHDRLPGPRPETKEWWRDIIVLVRMPGLPFCYMLFFFKPLAMISKAFVYQYISYNFNWNLSKTTWLRFAQAGGSSLATVAVLPLLSSVLNRRGLRAQMLDLNVIRTSLFIAVIGFVVLQLSYRSWMILLALFICGLSEGEEPALQGLTTSLIDPAYHARLFTSVAVLEIMAKLVGGPMMGKLFSIGQRNGHGSKGICFSVSAGILFLLCIAACVQRIKHR</sequence>